<protein>
    <recommendedName>
        <fullName evidence="3">NACHT domain-containing protein</fullName>
    </recommendedName>
</protein>
<sequence>MTELDWSRFEDLPGDQTANFELLWRGAVRHTYGRFGRFQARSQQPGVEFHLKLERGCPLGDAGDWFGWQTKWWPGLQPGRTITASRKNDVEDSLDKTKTHLPGLTDWVLCTRRPFAPTDEPWWDSLSGSAPFKLDHQVADDLANLLTGDAELFRQTYFGDLVLTPDRLEVLQERALADVQERWFPQVHQTSPAETKLRRMLAEPDAWEDLKLFGTEITSLTAIIESDVDSEPLEASIQEELDVLLGTAETVRQLLADAHEHLTPGGDHTWRELGEAIVPDPPPAIPPVLRKLRAANHPAALACANLVFHTRDAAALAKSVFGHLAVRCVTVTGDAGYGKTQLAAKLASPSESRPAGMLLFGRQLRSRDSLDDLAARVSVNGRRVETFEALLAAVDAAAARAQCRLPVVIDGLNEAEDPREWKSLLAQAELVLKDYPSVLLICTLRSAFASRAIPLSLSDSVVVLDGFGEDVEEAVARYFDHFNIDAGGVDLPLERFDHPIALRIFCAVMNPNREPRVRLIGRAHSLNAMFDGYLDDVANRIETLTSSRIGATDVRSALRALGVEMWNTNSREVSEIRAKQLFGDTQRRWDETILNALQGEGVLIRQTAQELDEEQDGLETPEAPHGQEGLVVAVVYDLLAGHIVASAMAEAGGASFATSLRAPGVEAKFLGETAEVHPLALDIFDALVFVLPQRGLGHLWEYVQGTLLDAALLRATELAPEDVNEATIAAWEQNLPTLAGRPTFWARLRSVRAVPEHPFNALFSDAVLRSVTVADRDLTWTEWLRSSTQSYLPRQPGTDARAMEDLRLWTTRWRETDERTEADALRARWFMWMLTSTVRDLRDAATAALYWFGRGDAGSLFELAAGALEINDLYVGERAIAAAYGVATAHQQPDPSLGNQLRTYLEALLAATAGDAPTAPTYHRLIRYYIAGTFEFARIYYPDALPENAAGGIEFADGHLPETLPEGDGRHDEVEQTIHMDFGNYTLGRLFDDRGNYNYEHEGHRNATAQVLGVIYDLGWRKDRFSSVDNILGRTDTDKNPNRVERYGKKYSWIGLYLVTGMLHARGDRVYKLEVDIDPTFPQVSPPLPFSIPTWVHATPADDRDWLINGIVSIPDDLMYTQTLAGVEGPWVLIHAEINAKDERTGRGGYGLFNTVAIAPDDLASFMEVWEHVEHPGRDLIELPKAYYLFAGEIPWHKRMVTSGDDIAGTGMRPIERDEDDGWEDYHDREDPYVDHIRMDLPVPTDGDDARVDRETSDDELLEIPYGEPEDGAEGGEIDILALMRARADAYRAKVPPYVELEFESLAHSFAWEGHNSSENQSFAYVPSQRLSQHSDLRSLPAGFNQVDVEGRPASLSFSAPEGFDGHVLYIREDLVTAFTGDRSVVTFGWGERQIHADWSKKTPDRLLEVYRAYRNVWRTHRVIAEGRPKAVGGRQKDEGKPE</sequence>
<proteinExistence type="predicted"/>
<reference evidence="2" key="1">
    <citation type="journal article" date="2019" name="Int. J. Syst. Evol. Microbiol.">
        <title>The Global Catalogue of Microorganisms (GCM) 10K type strain sequencing project: providing services to taxonomists for standard genome sequencing and annotation.</title>
        <authorList>
            <consortium name="The Broad Institute Genomics Platform"/>
            <consortium name="The Broad Institute Genome Sequencing Center for Infectious Disease"/>
            <person name="Wu L."/>
            <person name="Ma J."/>
        </authorList>
    </citation>
    <scope>NUCLEOTIDE SEQUENCE [LARGE SCALE GENOMIC DNA]</scope>
    <source>
        <strain evidence="2">JCM 13813</strain>
    </source>
</reference>
<evidence type="ECO:0008006" key="3">
    <source>
        <dbReference type="Google" id="ProtNLM"/>
    </source>
</evidence>
<comment type="caution">
    <text evidence="1">The sequence shown here is derived from an EMBL/GenBank/DDBJ whole genome shotgun (WGS) entry which is preliminary data.</text>
</comment>
<keyword evidence="2" id="KW-1185">Reference proteome</keyword>
<name>A0ABP5IKT5_9ACTN</name>
<gene>
    <name evidence="1" type="ORF">GCM10009726_10350</name>
</gene>
<accession>A0ABP5IKT5</accession>
<organism evidence="1 2">
    <name type="scientific">Nocardioides furvisabuli</name>
    <dbReference type="NCBI Taxonomy" id="375542"/>
    <lineage>
        <taxon>Bacteria</taxon>
        <taxon>Bacillati</taxon>
        <taxon>Actinomycetota</taxon>
        <taxon>Actinomycetes</taxon>
        <taxon>Propionibacteriales</taxon>
        <taxon>Nocardioidaceae</taxon>
        <taxon>Nocardioides</taxon>
    </lineage>
</organism>
<dbReference type="RefSeq" id="WP_231250145.1">
    <property type="nucleotide sequence ID" value="NZ_BAAAMQ010000009.1"/>
</dbReference>
<evidence type="ECO:0000313" key="2">
    <source>
        <dbReference type="Proteomes" id="UP001501161"/>
    </source>
</evidence>
<dbReference type="Proteomes" id="UP001501161">
    <property type="component" value="Unassembled WGS sequence"/>
</dbReference>
<dbReference type="EMBL" id="BAAAMQ010000009">
    <property type="protein sequence ID" value="GAA2100452.1"/>
    <property type="molecule type" value="Genomic_DNA"/>
</dbReference>
<evidence type="ECO:0000313" key="1">
    <source>
        <dbReference type="EMBL" id="GAA2100452.1"/>
    </source>
</evidence>